<accession>A0A096C4G9</accession>
<dbReference type="Proteomes" id="UP000029538">
    <property type="component" value="Unassembled WGS sequence"/>
</dbReference>
<dbReference type="GO" id="GO:0004668">
    <property type="term" value="F:protein-arginine deiminase activity"/>
    <property type="evidence" value="ECO:0007669"/>
    <property type="project" value="InterPro"/>
</dbReference>
<dbReference type="Gene3D" id="3.75.10.10">
    <property type="entry name" value="L-arginine/glycine Amidinotransferase, Chain A"/>
    <property type="match status" value="1"/>
</dbReference>
<dbReference type="SUPFAM" id="SSF55909">
    <property type="entry name" value="Pentein"/>
    <property type="match status" value="1"/>
</dbReference>
<evidence type="ECO:0000313" key="3">
    <source>
        <dbReference type="Proteomes" id="UP000029538"/>
    </source>
</evidence>
<dbReference type="EMBL" id="JRNR01000025">
    <property type="protein sequence ID" value="KGF49797.1"/>
    <property type="molecule type" value="Genomic_DNA"/>
</dbReference>
<dbReference type="AlphaFoldDB" id="A0A096C4G9"/>
<proteinExistence type="predicted"/>
<dbReference type="RefSeq" id="WP_036882714.1">
    <property type="nucleotide sequence ID" value="NZ_JRNR01000025.1"/>
</dbReference>
<name>A0A096C4G9_9BACT</name>
<organism evidence="2 3">
    <name type="scientific">Prevotella disiens DNF00882</name>
    <dbReference type="NCBI Taxonomy" id="1401075"/>
    <lineage>
        <taxon>Bacteria</taxon>
        <taxon>Pseudomonadati</taxon>
        <taxon>Bacteroidota</taxon>
        <taxon>Bacteroidia</taxon>
        <taxon>Bacteroidales</taxon>
        <taxon>Prevotellaceae</taxon>
        <taxon>Prevotella</taxon>
    </lineage>
</organism>
<dbReference type="GO" id="GO:0009446">
    <property type="term" value="P:putrescine biosynthetic process"/>
    <property type="evidence" value="ECO:0007669"/>
    <property type="project" value="InterPro"/>
</dbReference>
<evidence type="ECO:0000313" key="2">
    <source>
        <dbReference type="EMBL" id="KGF49797.1"/>
    </source>
</evidence>
<evidence type="ECO:0000256" key="1">
    <source>
        <dbReference type="ARBA" id="ARBA00022801"/>
    </source>
</evidence>
<dbReference type="Pfam" id="PF04371">
    <property type="entry name" value="PAD_porph"/>
    <property type="match status" value="1"/>
</dbReference>
<sequence>MKHLETIKQAAEKIKTEHINADKVYFANEVLNDNSVLPIYSKLCMVLDIYGVRHEIAEETDLQCCKAYKPTWLANEGIMADHIESIVRYIGNNRVLMTNCAEYDTEIAATLKAEFEADGYEVVELSFSTCEGKRNRKDMSWAYINYIQTSKVVIVPMQRIEEDKEALEQIKTCFPDLAVVGVYAQPFFSDEGEFVCYSKSIQDKSMS</sequence>
<keyword evidence="1" id="KW-0378">Hydrolase</keyword>
<reference evidence="2 3" key="1">
    <citation type="submission" date="2014-07" db="EMBL/GenBank/DDBJ databases">
        <authorList>
            <person name="McCorrison J."/>
            <person name="Sanka R."/>
            <person name="Torralba M."/>
            <person name="Gillis M."/>
            <person name="Haft D.H."/>
            <person name="Methe B."/>
            <person name="Sutton G."/>
            <person name="Nelson K.E."/>
        </authorList>
    </citation>
    <scope>NUCLEOTIDE SEQUENCE [LARGE SCALE GENOMIC DNA]</scope>
    <source>
        <strain evidence="2 3">DNF00882</strain>
    </source>
</reference>
<evidence type="ECO:0008006" key="4">
    <source>
        <dbReference type="Google" id="ProtNLM"/>
    </source>
</evidence>
<protein>
    <recommendedName>
        <fullName evidence="4">Agmatine deiminase</fullName>
    </recommendedName>
</protein>
<comment type="caution">
    <text evidence="2">The sequence shown here is derived from an EMBL/GenBank/DDBJ whole genome shotgun (WGS) entry which is preliminary data.</text>
</comment>
<gene>
    <name evidence="2" type="ORF">HMPREF0654_03930</name>
</gene>
<dbReference type="InterPro" id="IPR007466">
    <property type="entry name" value="Peptidyl-Arg-deiminase_porph"/>
</dbReference>